<protein>
    <submittedName>
        <fullName evidence="2">Oidioi.mRNA.OKI2018_I69.chr2.g7932.t1.cds</fullName>
    </submittedName>
</protein>
<dbReference type="Proteomes" id="UP001158576">
    <property type="component" value="Chromosome 2"/>
</dbReference>
<evidence type="ECO:0000256" key="1">
    <source>
        <dbReference type="SAM" id="MobiDB-lite"/>
    </source>
</evidence>
<evidence type="ECO:0000313" key="3">
    <source>
        <dbReference type="Proteomes" id="UP001158576"/>
    </source>
</evidence>
<proteinExistence type="predicted"/>
<dbReference type="EMBL" id="OU015567">
    <property type="protein sequence ID" value="CAG5113842.1"/>
    <property type="molecule type" value="Genomic_DNA"/>
</dbReference>
<feature type="region of interest" description="Disordered" evidence="1">
    <location>
        <begin position="42"/>
        <end position="69"/>
    </location>
</feature>
<evidence type="ECO:0000313" key="2">
    <source>
        <dbReference type="EMBL" id="CAG5113842.1"/>
    </source>
</evidence>
<feature type="compositionally biased region" description="Basic and acidic residues" evidence="1">
    <location>
        <begin position="45"/>
        <end position="56"/>
    </location>
</feature>
<sequence length="92" mass="10739">MTEDILSQIISNEGHNMGQREIEDKMRKYELSQNTLFSGIYVTQKKPDSNENRMEEEPSEDQEQNELSEELVEDLRKRIKAAGGIENVQFTF</sequence>
<accession>A0ABN7TEC7</accession>
<reference evidence="2 3" key="1">
    <citation type="submission" date="2021-04" db="EMBL/GenBank/DDBJ databases">
        <authorList>
            <person name="Bliznina A."/>
        </authorList>
    </citation>
    <scope>NUCLEOTIDE SEQUENCE [LARGE SCALE GENOMIC DNA]</scope>
</reference>
<keyword evidence="3" id="KW-1185">Reference proteome</keyword>
<feature type="compositionally biased region" description="Acidic residues" evidence="1">
    <location>
        <begin position="57"/>
        <end position="69"/>
    </location>
</feature>
<name>A0ABN7TEC7_OIKDI</name>
<gene>
    <name evidence="2" type="ORF">OKIOD_LOCUS16697</name>
</gene>
<organism evidence="2 3">
    <name type="scientific">Oikopleura dioica</name>
    <name type="common">Tunicate</name>
    <dbReference type="NCBI Taxonomy" id="34765"/>
    <lineage>
        <taxon>Eukaryota</taxon>
        <taxon>Metazoa</taxon>
        <taxon>Chordata</taxon>
        <taxon>Tunicata</taxon>
        <taxon>Appendicularia</taxon>
        <taxon>Copelata</taxon>
        <taxon>Oikopleuridae</taxon>
        <taxon>Oikopleura</taxon>
    </lineage>
</organism>